<comment type="similarity">
    <text evidence="1 3">Belongs to the Nudix hydrolase family.</text>
</comment>
<dbReference type="InterPro" id="IPR051325">
    <property type="entry name" value="Nudix_hydrolase_domain"/>
</dbReference>
<dbReference type="AlphaFoldDB" id="A0A927IDF3"/>
<dbReference type="InterPro" id="IPR015797">
    <property type="entry name" value="NUDIX_hydrolase-like_dom_sf"/>
</dbReference>
<dbReference type="Proteomes" id="UP000632289">
    <property type="component" value="Unassembled WGS sequence"/>
</dbReference>
<comment type="caution">
    <text evidence="5">The sequence shown here is derived from an EMBL/GenBank/DDBJ whole genome shotgun (WGS) entry which is preliminary data.</text>
</comment>
<dbReference type="SUPFAM" id="SSF55811">
    <property type="entry name" value="Nudix"/>
    <property type="match status" value="1"/>
</dbReference>
<dbReference type="InterPro" id="IPR020476">
    <property type="entry name" value="Nudix_hydrolase"/>
</dbReference>
<keyword evidence="6" id="KW-1185">Reference proteome</keyword>
<dbReference type="RefSeq" id="WP_191210158.1">
    <property type="nucleotide sequence ID" value="NZ_BAABKL010000050.1"/>
</dbReference>
<sequence>MPPSTSDAAPRGAPVHAAGCVLWRAERGDPAVDDAVDGHAALDAAVDVALVHRPKYDDWSHPKGKLHPGESAEAAAVREVREETGARCVLGARLPTVRYAVEGRPKTVDYWVAEAVSGSFVPSREIDRVAWLPPGRARLLLTHPRDRALLDAALTALTR</sequence>
<keyword evidence="2 3" id="KW-0378">Hydrolase</keyword>
<dbReference type="InterPro" id="IPR020084">
    <property type="entry name" value="NUDIX_hydrolase_CS"/>
</dbReference>
<dbReference type="EMBL" id="JACXYU010000007">
    <property type="protein sequence ID" value="MBD3932850.1"/>
    <property type="molecule type" value="Genomic_DNA"/>
</dbReference>
<proteinExistence type="inferred from homology"/>
<evidence type="ECO:0000256" key="1">
    <source>
        <dbReference type="ARBA" id="ARBA00005582"/>
    </source>
</evidence>
<feature type="domain" description="Nudix hydrolase" evidence="4">
    <location>
        <begin position="13"/>
        <end position="155"/>
    </location>
</feature>
<name>A0A927IDF3_9ACTN</name>
<dbReference type="PANTHER" id="PTHR21340">
    <property type="entry name" value="DIADENOSINE 5,5-P1,P4-TETRAPHOSPHATE PYROPHOSPHOHYDROLASE MUTT"/>
    <property type="match status" value="1"/>
</dbReference>
<organism evidence="5 6">
    <name type="scientific">Streptomyces chumphonensis</name>
    <dbReference type="NCBI Taxonomy" id="1214925"/>
    <lineage>
        <taxon>Bacteria</taxon>
        <taxon>Bacillati</taxon>
        <taxon>Actinomycetota</taxon>
        <taxon>Actinomycetes</taxon>
        <taxon>Kitasatosporales</taxon>
        <taxon>Streptomycetaceae</taxon>
        <taxon>Streptomyces</taxon>
    </lineage>
</organism>
<dbReference type="Pfam" id="PF00293">
    <property type="entry name" value="NUDIX"/>
    <property type="match status" value="1"/>
</dbReference>
<reference evidence="5" key="1">
    <citation type="submission" date="2020-09" db="EMBL/GenBank/DDBJ databases">
        <title>Secondary metabolite and genome analysis of marine Streptomyces chumphonensis KK1-2T.</title>
        <authorList>
            <person name="Phongsopitanun W."/>
            <person name="Kanchanasin P."/>
            <person name="Pittayakhajonwut P."/>
            <person name="Suwanborirux K."/>
            <person name="Tanasupawat S."/>
        </authorList>
    </citation>
    <scope>NUCLEOTIDE SEQUENCE</scope>
    <source>
        <strain evidence="5">KK1-2</strain>
    </source>
</reference>
<dbReference type="GO" id="GO:0006754">
    <property type="term" value="P:ATP biosynthetic process"/>
    <property type="evidence" value="ECO:0007669"/>
    <property type="project" value="TreeGrafter"/>
</dbReference>
<evidence type="ECO:0000256" key="2">
    <source>
        <dbReference type="ARBA" id="ARBA00022801"/>
    </source>
</evidence>
<dbReference type="InterPro" id="IPR000086">
    <property type="entry name" value="NUDIX_hydrolase_dom"/>
</dbReference>
<evidence type="ECO:0000256" key="3">
    <source>
        <dbReference type="RuleBase" id="RU003476"/>
    </source>
</evidence>
<gene>
    <name evidence="5" type="ORF">IF129_14975</name>
</gene>
<accession>A0A927IDF3</accession>
<dbReference type="GO" id="GO:0006167">
    <property type="term" value="P:AMP biosynthetic process"/>
    <property type="evidence" value="ECO:0007669"/>
    <property type="project" value="TreeGrafter"/>
</dbReference>
<evidence type="ECO:0000313" key="6">
    <source>
        <dbReference type="Proteomes" id="UP000632289"/>
    </source>
</evidence>
<dbReference type="CDD" id="cd03673">
    <property type="entry name" value="NUDIX_Ap6A_hydrolase"/>
    <property type="match status" value="1"/>
</dbReference>
<evidence type="ECO:0000259" key="4">
    <source>
        <dbReference type="PROSITE" id="PS51462"/>
    </source>
</evidence>
<dbReference type="PANTHER" id="PTHR21340:SF0">
    <property type="entry name" value="BIS(5'-NUCLEOSYL)-TETRAPHOSPHATASE [ASYMMETRICAL]"/>
    <property type="match status" value="1"/>
</dbReference>
<dbReference type="Gene3D" id="3.90.79.10">
    <property type="entry name" value="Nucleoside Triphosphate Pyrophosphohydrolase"/>
    <property type="match status" value="1"/>
</dbReference>
<evidence type="ECO:0000313" key="5">
    <source>
        <dbReference type="EMBL" id="MBD3932850.1"/>
    </source>
</evidence>
<dbReference type="PRINTS" id="PR00502">
    <property type="entry name" value="NUDIXFAMILY"/>
</dbReference>
<dbReference type="GO" id="GO:0004081">
    <property type="term" value="F:bis(5'-nucleosyl)-tetraphosphatase (asymmetrical) activity"/>
    <property type="evidence" value="ECO:0007669"/>
    <property type="project" value="TreeGrafter"/>
</dbReference>
<dbReference type="PROSITE" id="PS51462">
    <property type="entry name" value="NUDIX"/>
    <property type="match status" value="1"/>
</dbReference>
<protein>
    <submittedName>
        <fullName evidence="5">NUDIX hydrolase</fullName>
    </submittedName>
</protein>
<dbReference type="PROSITE" id="PS00893">
    <property type="entry name" value="NUDIX_BOX"/>
    <property type="match status" value="1"/>
</dbReference>